<accession>A0A495PW75</accession>
<name>A0A495PW75_9FLAO</name>
<feature type="transmembrane region" description="Helical" evidence="1">
    <location>
        <begin position="99"/>
        <end position="118"/>
    </location>
</feature>
<feature type="transmembrane region" description="Helical" evidence="1">
    <location>
        <begin position="43"/>
        <end position="64"/>
    </location>
</feature>
<keyword evidence="1" id="KW-0472">Membrane</keyword>
<feature type="transmembrane region" description="Helical" evidence="1">
    <location>
        <begin position="70"/>
        <end position="87"/>
    </location>
</feature>
<dbReference type="AlphaFoldDB" id="A0A495PW75"/>
<comment type="caution">
    <text evidence="2">The sequence shown here is derived from an EMBL/GenBank/DDBJ whole genome shotgun (WGS) entry which is preliminary data.</text>
</comment>
<gene>
    <name evidence="2" type="ORF">BC962_0387</name>
</gene>
<dbReference type="RefSeq" id="WP_121344245.1">
    <property type="nucleotide sequence ID" value="NZ_RBLG01000001.1"/>
</dbReference>
<feature type="transmembrane region" description="Helical" evidence="1">
    <location>
        <begin position="6"/>
        <end position="22"/>
    </location>
</feature>
<organism evidence="2 3">
    <name type="scientific">Gillisia mitskevichiae</name>
    <dbReference type="NCBI Taxonomy" id="270921"/>
    <lineage>
        <taxon>Bacteria</taxon>
        <taxon>Pseudomonadati</taxon>
        <taxon>Bacteroidota</taxon>
        <taxon>Flavobacteriia</taxon>
        <taxon>Flavobacteriales</taxon>
        <taxon>Flavobacteriaceae</taxon>
        <taxon>Gillisia</taxon>
    </lineage>
</organism>
<proteinExistence type="predicted"/>
<evidence type="ECO:0000313" key="2">
    <source>
        <dbReference type="EMBL" id="RKS55424.1"/>
    </source>
</evidence>
<keyword evidence="1" id="KW-0812">Transmembrane</keyword>
<keyword evidence="1" id="KW-1133">Transmembrane helix</keyword>
<dbReference type="Pfam" id="PF19665">
    <property type="entry name" value="DUF6168"/>
    <property type="match status" value="1"/>
</dbReference>
<evidence type="ECO:0000256" key="1">
    <source>
        <dbReference type="SAM" id="Phobius"/>
    </source>
</evidence>
<dbReference type="InterPro" id="IPR046166">
    <property type="entry name" value="DUF6168"/>
</dbReference>
<evidence type="ECO:0000313" key="3">
    <source>
        <dbReference type="Proteomes" id="UP000276282"/>
    </source>
</evidence>
<reference evidence="2 3" key="1">
    <citation type="submission" date="2018-10" db="EMBL/GenBank/DDBJ databases">
        <title>Genomic Encyclopedia of Archaeal and Bacterial Type Strains, Phase II (KMG-II): from individual species to whole genera.</title>
        <authorList>
            <person name="Goeker M."/>
        </authorList>
    </citation>
    <scope>NUCLEOTIDE SEQUENCE [LARGE SCALE GENOMIC DNA]</scope>
    <source>
        <strain evidence="2 3">DSM 19839</strain>
    </source>
</reference>
<dbReference type="EMBL" id="RBLG01000001">
    <property type="protein sequence ID" value="RKS55424.1"/>
    <property type="molecule type" value="Genomic_DNA"/>
</dbReference>
<sequence length="130" mass="15203">MISNILKFTLIISFLLGLAYFLQINIIQTTLSAKETNLIQFSYLFNFAFTYLLMLNILVFKKILEDKLGFVYLGISTLKFVLFYFLVKSKNIEINKSDFLLFFIPFVLCLSIEIFYVSKILNSVNYNKNS</sequence>
<protein>
    <submittedName>
        <fullName evidence="2">Uncharacterized protein</fullName>
    </submittedName>
</protein>
<keyword evidence="3" id="KW-1185">Reference proteome</keyword>
<dbReference type="Proteomes" id="UP000276282">
    <property type="component" value="Unassembled WGS sequence"/>
</dbReference>